<sequence length="303" mass="34071">MCLQDGRILDLFHEHKEFQGQWVGGTAVNVGRKRVGEVTARNDRGKKQRHIQAEGVDEGDDMHHEASDMIDKKEYATIKTEAGGFCKENMEKQTKRSRTDEDQPQHSFPGNFMPAEAPPSYAASTSKAPRNSDNDMDRKSFPDEAKRSSSDPTPLGSRSLSVTASQDRSPKAAIETWRDFSERYKELLQARRMEAWLWPASPIGKGAQALHEWERIVAAEIARMEHVLIIGKKGCLRGIAGDRALQEWTREMNEIDHLTAHVAAETKKRREAATDSLHDQVDAILRTRRSSCTDALALQSPEP</sequence>
<feature type="compositionally biased region" description="Polar residues" evidence="1">
    <location>
        <begin position="150"/>
        <end position="167"/>
    </location>
</feature>
<evidence type="ECO:0000313" key="2">
    <source>
        <dbReference type="EMBL" id="UJO21835.1"/>
    </source>
</evidence>
<reference evidence="2" key="2">
    <citation type="journal article" date="2022" name="Microb. Genom.">
        <title>A chromosome-scale genome assembly of the tomato pathogen Cladosporium fulvum reveals a compartmentalized genome architecture and the presence of a dispensable chromosome.</title>
        <authorList>
            <person name="Zaccaron A.Z."/>
            <person name="Chen L.H."/>
            <person name="Samaras A."/>
            <person name="Stergiopoulos I."/>
        </authorList>
    </citation>
    <scope>NUCLEOTIDE SEQUENCE</scope>
    <source>
        <strain evidence="2">Race5_Kim</strain>
    </source>
</reference>
<evidence type="ECO:0000313" key="3">
    <source>
        <dbReference type="Proteomes" id="UP000756132"/>
    </source>
</evidence>
<evidence type="ECO:0000256" key="1">
    <source>
        <dbReference type="SAM" id="MobiDB-lite"/>
    </source>
</evidence>
<dbReference type="KEGG" id="ffu:CLAFUR5_09339"/>
<feature type="compositionally biased region" description="Basic and acidic residues" evidence="1">
    <location>
        <begin position="88"/>
        <end position="104"/>
    </location>
</feature>
<dbReference type="Proteomes" id="UP000756132">
    <property type="component" value="Chromosome 9"/>
</dbReference>
<feature type="region of interest" description="Disordered" evidence="1">
    <location>
        <begin position="84"/>
        <end position="172"/>
    </location>
</feature>
<dbReference type="RefSeq" id="XP_047766201.1">
    <property type="nucleotide sequence ID" value="XM_047908487.1"/>
</dbReference>
<reference evidence="2" key="1">
    <citation type="submission" date="2021-12" db="EMBL/GenBank/DDBJ databases">
        <authorList>
            <person name="Zaccaron A."/>
            <person name="Stergiopoulos I."/>
        </authorList>
    </citation>
    <scope>NUCLEOTIDE SEQUENCE</scope>
    <source>
        <strain evidence="2">Race5_Kim</strain>
    </source>
</reference>
<name>A0A9Q8UTI3_PASFU</name>
<feature type="region of interest" description="Disordered" evidence="1">
    <location>
        <begin position="42"/>
        <end position="63"/>
    </location>
</feature>
<proteinExistence type="predicted"/>
<dbReference type="AlphaFoldDB" id="A0A9Q8UTI3"/>
<accession>A0A9Q8UTI3</accession>
<organism evidence="2 3">
    <name type="scientific">Passalora fulva</name>
    <name type="common">Tomato leaf mold</name>
    <name type="synonym">Cladosporium fulvum</name>
    <dbReference type="NCBI Taxonomy" id="5499"/>
    <lineage>
        <taxon>Eukaryota</taxon>
        <taxon>Fungi</taxon>
        <taxon>Dikarya</taxon>
        <taxon>Ascomycota</taxon>
        <taxon>Pezizomycotina</taxon>
        <taxon>Dothideomycetes</taxon>
        <taxon>Dothideomycetidae</taxon>
        <taxon>Mycosphaerellales</taxon>
        <taxon>Mycosphaerellaceae</taxon>
        <taxon>Fulvia</taxon>
    </lineage>
</organism>
<feature type="compositionally biased region" description="Basic and acidic residues" evidence="1">
    <location>
        <begin position="130"/>
        <end position="149"/>
    </location>
</feature>
<dbReference type="EMBL" id="CP090171">
    <property type="protein sequence ID" value="UJO21835.1"/>
    <property type="molecule type" value="Genomic_DNA"/>
</dbReference>
<dbReference type="GeneID" id="71989217"/>
<gene>
    <name evidence="2" type="ORF">CLAFUR5_09339</name>
</gene>
<keyword evidence="3" id="KW-1185">Reference proteome</keyword>
<protein>
    <submittedName>
        <fullName evidence="2">Uncharacterized protein</fullName>
    </submittedName>
</protein>